<evidence type="ECO:0000313" key="2">
    <source>
        <dbReference type="EMBL" id="QWZ07622.1"/>
    </source>
</evidence>
<feature type="transmembrane region" description="Helical" evidence="1">
    <location>
        <begin position="114"/>
        <end position="141"/>
    </location>
</feature>
<accession>A0A975SXA5</accession>
<dbReference type="Proteomes" id="UP000683575">
    <property type="component" value="Chromosome"/>
</dbReference>
<reference evidence="2" key="1">
    <citation type="submission" date="2021-06" db="EMBL/GenBank/DDBJ databases">
        <title>Complete genome sequence of Nocardioides sp. G188.</title>
        <authorList>
            <person name="Im W.-T."/>
        </authorList>
    </citation>
    <scope>NUCLEOTIDE SEQUENCE</scope>
    <source>
        <strain evidence="2">G188</strain>
    </source>
</reference>
<gene>
    <name evidence="2" type="ORF">KRR39_19705</name>
</gene>
<feature type="transmembrane region" description="Helical" evidence="1">
    <location>
        <begin position="187"/>
        <end position="206"/>
    </location>
</feature>
<keyword evidence="1" id="KW-0472">Membrane</keyword>
<name>A0A975SXA5_9ACTN</name>
<feature type="transmembrane region" description="Helical" evidence="1">
    <location>
        <begin position="161"/>
        <end position="180"/>
    </location>
</feature>
<feature type="transmembrane region" description="Helical" evidence="1">
    <location>
        <begin position="68"/>
        <end position="93"/>
    </location>
</feature>
<keyword evidence="1" id="KW-1133">Transmembrane helix</keyword>
<feature type="transmembrane region" description="Helical" evidence="1">
    <location>
        <begin position="42"/>
        <end position="62"/>
    </location>
</feature>
<dbReference type="EMBL" id="CP077062">
    <property type="protein sequence ID" value="QWZ07622.1"/>
    <property type="molecule type" value="Genomic_DNA"/>
</dbReference>
<organism evidence="2 3">
    <name type="scientific">Nocardioides panacis</name>
    <dbReference type="NCBI Taxonomy" id="2849501"/>
    <lineage>
        <taxon>Bacteria</taxon>
        <taxon>Bacillati</taxon>
        <taxon>Actinomycetota</taxon>
        <taxon>Actinomycetes</taxon>
        <taxon>Propionibacteriales</taxon>
        <taxon>Nocardioidaceae</taxon>
        <taxon>Nocardioides</taxon>
    </lineage>
</organism>
<dbReference type="KEGG" id="nps:KRR39_19705"/>
<dbReference type="RefSeq" id="WP_216939133.1">
    <property type="nucleotide sequence ID" value="NZ_CP077062.1"/>
</dbReference>
<evidence type="ECO:0000256" key="1">
    <source>
        <dbReference type="SAM" id="Phobius"/>
    </source>
</evidence>
<feature type="transmembrane region" description="Helical" evidence="1">
    <location>
        <begin position="236"/>
        <end position="256"/>
    </location>
</feature>
<evidence type="ECO:0000313" key="3">
    <source>
        <dbReference type="Proteomes" id="UP000683575"/>
    </source>
</evidence>
<dbReference type="AlphaFoldDB" id="A0A975SXA5"/>
<keyword evidence="3" id="KW-1185">Reference proteome</keyword>
<sequence length="261" mass="27450">MTAAALEPTAATLDISSTPRIPLGRLVLVELRKLADTRSGKWLLIAIGVITLLIVTTVFLTAKQSDRTFLNFMGATATPQGFLLPVLGILLVTSEWNQRTALVTFTLMPLRGRVVVAKVIAALLAGLAAIVLAVALAALATVVGGASDAWAHIGPDDLAKFGVLQATGVLQGLAFGLLFLNSAAAIVVYFVVPIAFSIVANLWSALKDVAPWIDLGTSQPPLYSGVDMTGEQWGQLATSTALWVLLPFALGVLRVLRAEVK</sequence>
<proteinExistence type="predicted"/>
<keyword evidence="1" id="KW-0812">Transmembrane</keyword>
<protein>
    <submittedName>
        <fullName evidence="2">ABC transporter permease</fullName>
    </submittedName>
</protein>